<dbReference type="InterPro" id="IPR047930">
    <property type="entry name" value="Transpos_IS6"/>
</dbReference>
<keyword evidence="3" id="KW-0238">DNA-binding</keyword>
<dbReference type="NCBIfam" id="NF033587">
    <property type="entry name" value="transpos_IS6"/>
    <property type="match status" value="1"/>
</dbReference>
<dbReference type="InterPro" id="IPR032874">
    <property type="entry name" value="DDE_dom"/>
</dbReference>
<evidence type="ECO:0000256" key="3">
    <source>
        <dbReference type="ARBA" id="ARBA00023125"/>
    </source>
</evidence>
<feature type="domain" description="Integrase catalytic" evidence="5">
    <location>
        <begin position="69"/>
        <end position="233"/>
    </location>
</feature>
<dbReference type="Pfam" id="PF13610">
    <property type="entry name" value="DDE_Tnp_IS240"/>
    <property type="match status" value="1"/>
</dbReference>
<dbReference type="InterPro" id="IPR012337">
    <property type="entry name" value="RNaseH-like_sf"/>
</dbReference>
<reference evidence="6" key="1">
    <citation type="submission" date="2020-03" db="EMBL/GenBank/DDBJ databases">
        <title>E.coli ST167 NDM-5.</title>
        <authorList>
            <person name="Garcia-Fernandez A."/>
            <person name="Villa L."/>
            <person name="Carattoli A."/>
        </authorList>
    </citation>
    <scope>NUCLEOTIDE SEQUENCE</scope>
    <source>
        <strain evidence="6">100</strain>
        <plasmid evidence="6">p100_NDM5_IncN</plasmid>
    </source>
</reference>
<dbReference type="PROSITE" id="PS50994">
    <property type="entry name" value="INTEGRASE"/>
    <property type="match status" value="1"/>
</dbReference>
<dbReference type="GO" id="GO:0003677">
    <property type="term" value="F:DNA binding"/>
    <property type="evidence" value="ECO:0007669"/>
    <property type="project" value="UniProtKB-KW"/>
</dbReference>
<dbReference type="SUPFAM" id="SSF53098">
    <property type="entry name" value="Ribonuclease H-like"/>
    <property type="match status" value="1"/>
</dbReference>
<dbReference type="Gene3D" id="3.30.420.10">
    <property type="entry name" value="Ribonuclease H-like superfamily/Ribonuclease H"/>
    <property type="match status" value="1"/>
</dbReference>
<comment type="function">
    <text evidence="1">Involved in the transposition of the insertion sequence.</text>
</comment>
<accession>A0A6H1PZP7</accession>
<keyword evidence="4" id="KW-0233">DNA recombination</keyword>
<evidence type="ECO:0000313" key="6">
    <source>
        <dbReference type="EMBL" id="QIZ20044.1"/>
    </source>
</evidence>
<dbReference type="GO" id="GO:0015074">
    <property type="term" value="P:DNA integration"/>
    <property type="evidence" value="ECO:0007669"/>
    <property type="project" value="InterPro"/>
</dbReference>
<dbReference type="PANTHER" id="PTHR35528:SF3">
    <property type="entry name" value="BLL1675 PROTEIN"/>
    <property type="match status" value="1"/>
</dbReference>
<evidence type="ECO:0000256" key="1">
    <source>
        <dbReference type="ARBA" id="ARBA00002286"/>
    </source>
</evidence>
<dbReference type="PANTHER" id="PTHR35528">
    <property type="entry name" value="BLL1675 PROTEIN"/>
    <property type="match status" value="1"/>
</dbReference>
<dbReference type="GO" id="GO:0032196">
    <property type="term" value="P:transposition"/>
    <property type="evidence" value="ECO:0007669"/>
    <property type="project" value="UniProtKB-KW"/>
</dbReference>
<name>A0A6H1PZP7_ECOLX</name>
<dbReference type="InterPro" id="IPR052183">
    <property type="entry name" value="IS_Transposase"/>
</dbReference>
<geneLocation type="plasmid" evidence="6">
    <name>p100_NDM5_IncN</name>
</geneLocation>
<dbReference type="EMBL" id="MT199177">
    <property type="protein sequence ID" value="QIZ20044.1"/>
    <property type="molecule type" value="Genomic_DNA"/>
</dbReference>
<evidence type="ECO:0000256" key="4">
    <source>
        <dbReference type="ARBA" id="ARBA00023172"/>
    </source>
</evidence>
<protein>
    <submittedName>
        <fullName evidence="6">IS26 family transposase</fullName>
    </submittedName>
</protein>
<keyword evidence="2" id="KW-0815">Transposition</keyword>
<dbReference type="InterPro" id="IPR001584">
    <property type="entry name" value="Integrase_cat-core"/>
</dbReference>
<keyword evidence="6" id="KW-0614">Plasmid</keyword>
<dbReference type="AlphaFoldDB" id="A0A6H1PZP7"/>
<dbReference type="GO" id="GO:0006310">
    <property type="term" value="P:DNA recombination"/>
    <property type="evidence" value="ECO:0007669"/>
    <property type="project" value="UniProtKB-KW"/>
</dbReference>
<evidence type="ECO:0000259" key="5">
    <source>
        <dbReference type="PROSITE" id="PS50994"/>
    </source>
</evidence>
<sequence length="271" mass="32142">MELHMNPFKGRHFQRDIILWAVRWYCKYGISYRELQEMLAERGVNVDHSTIYRWVQRYAPEMEKRLRWYWRNPSDLCPWHMDETYVKVNGRWAYLYRAVDSRGRTVDFYLSSRRNSKAAYRFLGKILNNVKKWQIPRFINTDKAPAYGRALALLKREGRCPSDVEHRQIKYRNNVIECDHGKLKRIIGATLGFKSMKTAYATIKGIEVMRALRKGQASAFYYGDPLGEMRLVSRVFEMNVGVWCCRSSDIGRCQRVPRTQSCRHGGRLPRI</sequence>
<evidence type="ECO:0000256" key="2">
    <source>
        <dbReference type="ARBA" id="ARBA00022578"/>
    </source>
</evidence>
<dbReference type="InterPro" id="IPR036397">
    <property type="entry name" value="RNaseH_sf"/>
</dbReference>
<organism evidence="6">
    <name type="scientific">Escherichia coli</name>
    <dbReference type="NCBI Taxonomy" id="562"/>
    <lineage>
        <taxon>Bacteria</taxon>
        <taxon>Pseudomonadati</taxon>
        <taxon>Pseudomonadota</taxon>
        <taxon>Gammaproteobacteria</taxon>
        <taxon>Enterobacterales</taxon>
        <taxon>Enterobacteriaceae</taxon>
        <taxon>Escherichia</taxon>
    </lineage>
</organism>
<proteinExistence type="predicted"/>